<dbReference type="SUPFAM" id="SSF55874">
    <property type="entry name" value="ATPase domain of HSP90 chaperone/DNA topoisomerase II/histidine kinase"/>
    <property type="match status" value="1"/>
</dbReference>
<keyword evidence="5" id="KW-0418">Kinase</keyword>
<dbReference type="InterPro" id="IPR005467">
    <property type="entry name" value="His_kinase_dom"/>
</dbReference>
<dbReference type="SMART" id="SM00387">
    <property type="entry name" value="HATPase_c"/>
    <property type="match status" value="1"/>
</dbReference>
<feature type="domain" description="PAC" evidence="11">
    <location>
        <begin position="585"/>
        <end position="637"/>
    </location>
</feature>
<feature type="domain" description="PAC" evidence="11">
    <location>
        <begin position="335"/>
        <end position="385"/>
    </location>
</feature>
<name>A0ABT8MAD4_9EURY</name>
<dbReference type="InterPro" id="IPR004358">
    <property type="entry name" value="Sig_transdc_His_kin-like_C"/>
</dbReference>
<dbReference type="Pfam" id="PF02518">
    <property type="entry name" value="HATPase_c"/>
    <property type="match status" value="1"/>
</dbReference>
<dbReference type="CDD" id="cd00156">
    <property type="entry name" value="REC"/>
    <property type="match status" value="1"/>
</dbReference>
<keyword evidence="7" id="KW-0175">Coiled coil</keyword>
<dbReference type="InterPro" id="IPR036890">
    <property type="entry name" value="HATPase_C_sf"/>
</dbReference>
<evidence type="ECO:0000259" key="9">
    <source>
        <dbReference type="PROSITE" id="PS50110"/>
    </source>
</evidence>
<gene>
    <name evidence="12" type="ORF">FGU65_08355</name>
</gene>
<dbReference type="PANTHER" id="PTHR43304:SF1">
    <property type="entry name" value="PAC DOMAIN-CONTAINING PROTEIN"/>
    <property type="match status" value="1"/>
</dbReference>
<evidence type="ECO:0000313" key="12">
    <source>
        <dbReference type="EMBL" id="MDN7024898.1"/>
    </source>
</evidence>
<comment type="catalytic activity">
    <reaction evidence="1">
        <text>ATP + protein L-histidine = ADP + protein N-phospho-L-histidine.</text>
        <dbReference type="EC" id="2.7.13.3"/>
    </reaction>
</comment>
<feature type="domain" description="PAC" evidence="11">
    <location>
        <begin position="840"/>
        <end position="892"/>
    </location>
</feature>
<evidence type="ECO:0000256" key="6">
    <source>
        <dbReference type="PROSITE-ProRule" id="PRU00169"/>
    </source>
</evidence>
<evidence type="ECO:0000256" key="5">
    <source>
        <dbReference type="ARBA" id="ARBA00022777"/>
    </source>
</evidence>
<dbReference type="InterPro" id="IPR052162">
    <property type="entry name" value="Sensor_kinase/Photoreceptor"/>
</dbReference>
<proteinExistence type="predicted"/>
<dbReference type="InterPro" id="IPR035965">
    <property type="entry name" value="PAS-like_dom_sf"/>
</dbReference>
<dbReference type="PROSITE" id="PS50110">
    <property type="entry name" value="RESPONSE_REGULATORY"/>
    <property type="match status" value="1"/>
</dbReference>
<protein>
    <recommendedName>
        <fullName evidence="2">histidine kinase</fullName>
        <ecNumber evidence="2">2.7.13.3</ecNumber>
    </recommendedName>
</protein>
<dbReference type="RefSeq" id="WP_301664022.1">
    <property type="nucleotide sequence ID" value="NZ_VCYH01000005.1"/>
</dbReference>
<dbReference type="SUPFAM" id="SSF55785">
    <property type="entry name" value="PYP-like sensor domain (PAS domain)"/>
    <property type="match status" value="6"/>
</dbReference>
<dbReference type="Gene3D" id="3.40.50.2300">
    <property type="match status" value="1"/>
</dbReference>
<feature type="domain" description="Histidine kinase" evidence="8">
    <location>
        <begin position="1002"/>
        <end position="1100"/>
    </location>
</feature>
<sequence>MITVLHVDDEPALLDITRLFLERKSDISVTIVTSAEEALTTLQHQRFDAIVSDYEMPRMNGIEFLKRLKAEGNDTPFIIFTGRGREHVIIEALNNGASFYLQKGGDPKSQFAELKHMIEQAVERKRMDEALRASEERYRAVVESQTELICRFRPDGMLVFANDAFCHYYGRPKCSELVGTRFFPAIPKDEHDLIREHFSSLTPANPVGNVEHRVIMPDGTIRWQQWSDRALFDDERRVIEYQSVGRDVTDRKRAEEALKDSETRFKVLAEKSLVGVYIVRNGIFTYVNPRFAHIFGYRVDEMVGVRGFDDLALADDLAVVRDMLQKMRTGAEGFPHFEFRGVRKDGETITAEVYGSETAIQGSQDIIGTLLDISDRKKMEVSLKEKVNYVQALMDTIPAPVFYRDTDGIYQDCNRAFEELVGLPKEEILGKTIWDFFPRFYADHYKYKDDLIIEQPHVQRYEFELQNTRGEKYDVLFSKTALFRADGSVAGIVGVIVDISDRKKMEVSLKEKVNYVQALMDTIPAPVFYRDTDGIYQDCNRAFEELVGLRKDEILGKTIHYFFPKEYADVYKEKDDLIIHHPHIQRYEFGITDAHGSVHDVLFSKTALFKADGAIAGIVGAILDISDRKKMEVSLKEKVNYVQALMDTIPAPVFYRDTDGIYQDCNRAFEELVGLPKEEILGKTIWDFFPRFYADHYKYKDDLIIEQPHVQRYEYELQNTRGEKYDVLFSKTALFRADGSVAGIVGVILDISDRKKMEKALRESEENFRMLADFTYDWEAWLGPEGSYLYVSPSCERITGYAAEAFLADPHLTEKICHPADREAVAHHYAETWRSSSGVHHLDFRIVTRGGELRWISHYCQPVYREDGTWIGRRENRRDITERKRVEEALQQANRKLNLLSSVTRHDVLNQLTALAGYLELSRDCAGGPLFFEMIQKAEQAADTIRHQIMFTKDYQDIGVHTPTWQNLNEVIGQTAAVRNAGDNVALTTSNADVEVYADPLLQKVFFNLLDNSLRHGGDISRITFSCAETGDGLTVVCEDDGSGIPETEKNRIFERGRGRNTGYGLFLAQEILSITGLSIRETGTPGNGARFEIHVPRGAYRFIAGRDAE</sequence>
<evidence type="ECO:0000256" key="1">
    <source>
        <dbReference type="ARBA" id="ARBA00000085"/>
    </source>
</evidence>
<dbReference type="EC" id="2.7.13.3" evidence="2"/>
<dbReference type="Pfam" id="PF00072">
    <property type="entry name" value="Response_reg"/>
    <property type="match status" value="1"/>
</dbReference>
<dbReference type="Pfam" id="PF08448">
    <property type="entry name" value="PAS_4"/>
    <property type="match status" value="4"/>
</dbReference>
<reference evidence="12" key="1">
    <citation type="submission" date="2019-05" db="EMBL/GenBank/DDBJ databases">
        <title>Methanoculleus sp. FWC-SCC1, a methanogenic archaeon isolated from deep marine cold seep.</title>
        <authorList>
            <person name="Chen Y.-W."/>
            <person name="Chen S.-C."/>
            <person name="Teng N.-H."/>
            <person name="Lai M.-C."/>
        </authorList>
    </citation>
    <scope>NUCLEOTIDE SEQUENCE</scope>
    <source>
        <strain evidence="12">FWC-SCC1</strain>
    </source>
</reference>
<evidence type="ECO:0000313" key="13">
    <source>
        <dbReference type="Proteomes" id="UP001168338"/>
    </source>
</evidence>
<accession>A0ABT8MAD4</accession>
<dbReference type="InterPro" id="IPR003594">
    <property type="entry name" value="HATPase_dom"/>
</dbReference>
<feature type="domain" description="PAC" evidence="11">
    <location>
        <begin position="711"/>
        <end position="763"/>
    </location>
</feature>
<evidence type="ECO:0000256" key="7">
    <source>
        <dbReference type="SAM" id="Coils"/>
    </source>
</evidence>
<dbReference type="InterPro" id="IPR000700">
    <property type="entry name" value="PAS-assoc_C"/>
</dbReference>
<keyword evidence="3 6" id="KW-0597">Phosphoprotein</keyword>
<dbReference type="Pfam" id="PF08447">
    <property type="entry name" value="PAS_3"/>
    <property type="match status" value="2"/>
</dbReference>
<feature type="domain" description="PAC" evidence="11">
    <location>
        <begin position="459"/>
        <end position="511"/>
    </location>
</feature>
<feature type="domain" description="PAC" evidence="11">
    <location>
        <begin position="208"/>
        <end position="260"/>
    </location>
</feature>
<dbReference type="CDD" id="cd00075">
    <property type="entry name" value="HATPase"/>
    <property type="match status" value="1"/>
</dbReference>
<feature type="domain" description="PAS" evidence="10">
    <location>
        <begin position="764"/>
        <end position="836"/>
    </location>
</feature>
<dbReference type="PROSITE" id="PS50113">
    <property type="entry name" value="PAC"/>
    <property type="match status" value="6"/>
</dbReference>
<feature type="domain" description="Response regulatory" evidence="9">
    <location>
        <begin position="3"/>
        <end position="118"/>
    </location>
</feature>
<evidence type="ECO:0000256" key="2">
    <source>
        <dbReference type="ARBA" id="ARBA00012438"/>
    </source>
</evidence>
<dbReference type="SMART" id="SM00086">
    <property type="entry name" value="PAC"/>
    <property type="match status" value="6"/>
</dbReference>
<dbReference type="InterPro" id="IPR013655">
    <property type="entry name" value="PAS_fold_3"/>
</dbReference>
<evidence type="ECO:0000256" key="4">
    <source>
        <dbReference type="ARBA" id="ARBA00022679"/>
    </source>
</evidence>
<evidence type="ECO:0000259" key="11">
    <source>
        <dbReference type="PROSITE" id="PS50113"/>
    </source>
</evidence>
<feature type="coiled-coil region" evidence="7">
    <location>
        <begin position="876"/>
        <end position="903"/>
    </location>
</feature>
<feature type="domain" description="PAS" evidence="10">
    <location>
        <begin position="512"/>
        <end position="581"/>
    </location>
</feature>
<evidence type="ECO:0000256" key="3">
    <source>
        <dbReference type="ARBA" id="ARBA00022553"/>
    </source>
</evidence>
<dbReference type="PANTHER" id="PTHR43304">
    <property type="entry name" value="PHYTOCHROME-LIKE PROTEIN CPH1"/>
    <property type="match status" value="1"/>
</dbReference>
<dbReference type="SMART" id="SM00091">
    <property type="entry name" value="PAS"/>
    <property type="match status" value="6"/>
</dbReference>
<dbReference type="InterPro" id="IPR001610">
    <property type="entry name" value="PAC"/>
</dbReference>
<keyword evidence="13" id="KW-1185">Reference proteome</keyword>
<feature type="modified residue" description="4-aspartylphosphate" evidence="6">
    <location>
        <position position="53"/>
    </location>
</feature>
<dbReference type="InterPro" id="IPR001789">
    <property type="entry name" value="Sig_transdc_resp-reg_receiver"/>
</dbReference>
<evidence type="ECO:0000259" key="8">
    <source>
        <dbReference type="PROSITE" id="PS50109"/>
    </source>
</evidence>
<feature type="domain" description="PAS" evidence="10">
    <location>
        <begin position="281"/>
        <end position="331"/>
    </location>
</feature>
<dbReference type="PROSITE" id="PS50112">
    <property type="entry name" value="PAS"/>
    <property type="match status" value="5"/>
</dbReference>
<dbReference type="InterPro" id="IPR000014">
    <property type="entry name" value="PAS"/>
</dbReference>
<dbReference type="Proteomes" id="UP001168338">
    <property type="component" value="Unassembled WGS sequence"/>
</dbReference>
<dbReference type="PRINTS" id="PR00344">
    <property type="entry name" value="BCTRLSENSOR"/>
</dbReference>
<dbReference type="SUPFAM" id="SSF52172">
    <property type="entry name" value="CheY-like"/>
    <property type="match status" value="1"/>
</dbReference>
<dbReference type="PROSITE" id="PS50109">
    <property type="entry name" value="HIS_KIN"/>
    <property type="match status" value="1"/>
</dbReference>
<keyword evidence="4" id="KW-0808">Transferase</keyword>
<dbReference type="Gene3D" id="3.30.565.10">
    <property type="entry name" value="Histidine kinase-like ATPase, C-terminal domain"/>
    <property type="match status" value="1"/>
</dbReference>
<dbReference type="EMBL" id="VCYH01000005">
    <property type="protein sequence ID" value="MDN7024898.1"/>
    <property type="molecule type" value="Genomic_DNA"/>
</dbReference>
<dbReference type="SMART" id="SM00448">
    <property type="entry name" value="REC"/>
    <property type="match status" value="1"/>
</dbReference>
<dbReference type="InterPro" id="IPR011006">
    <property type="entry name" value="CheY-like_superfamily"/>
</dbReference>
<dbReference type="InterPro" id="IPR013656">
    <property type="entry name" value="PAS_4"/>
</dbReference>
<feature type="domain" description="PAS" evidence="10">
    <location>
        <begin position="638"/>
        <end position="689"/>
    </location>
</feature>
<dbReference type="Gene3D" id="3.30.450.20">
    <property type="entry name" value="PAS domain"/>
    <property type="match status" value="6"/>
</dbReference>
<feature type="domain" description="PAS" evidence="10">
    <location>
        <begin position="386"/>
        <end position="437"/>
    </location>
</feature>
<dbReference type="CDD" id="cd00130">
    <property type="entry name" value="PAS"/>
    <property type="match status" value="6"/>
</dbReference>
<organism evidence="12 13">
    <name type="scientific">Methanoculleus frigidifontis</name>
    <dbReference type="NCBI Taxonomy" id="2584085"/>
    <lineage>
        <taxon>Archaea</taxon>
        <taxon>Methanobacteriati</taxon>
        <taxon>Methanobacteriota</taxon>
        <taxon>Stenosarchaea group</taxon>
        <taxon>Methanomicrobia</taxon>
        <taxon>Methanomicrobiales</taxon>
        <taxon>Methanomicrobiaceae</taxon>
        <taxon>Methanoculleus</taxon>
    </lineage>
</organism>
<comment type="caution">
    <text evidence="12">The sequence shown here is derived from an EMBL/GenBank/DDBJ whole genome shotgun (WGS) entry which is preliminary data.</text>
</comment>
<evidence type="ECO:0000259" key="10">
    <source>
        <dbReference type="PROSITE" id="PS50112"/>
    </source>
</evidence>
<dbReference type="NCBIfam" id="TIGR00229">
    <property type="entry name" value="sensory_box"/>
    <property type="match status" value="6"/>
</dbReference>